<keyword evidence="2" id="KW-0694">RNA-binding</keyword>
<dbReference type="Pfam" id="PF08144">
    <property type="entry name" value="CPL"/>
    <property type="match status" value="1"/>
</dbReference>
<dbReference type="GO" id="GO:0010629">
    <property type="term" value="P:negative regulation of gene expression"/>
    <property type="evidence" value="ECO:0007669"/>
    <property type="project" value="UniProtKB-ARBA"/>
</dbReference>
<dbReference type="Gene3D" id="1.25.10.10">
    <property type="entry name" value="Leucine-rich Repeat Variant"/>
    <property type="match status" value="1"/>
</dbReference>
<dbReference type="PROSITE" id="PS50303">
    <property type="entry name" value="PUM_HD"/>
    <property type="match status" value="1"/>
</dbReference>
<dbReference type="AlphaFoldDB" id="A0AAV5S0B9"/>
<feature type="repeat" description="Pumilio" evidence="3">
    <location>
        <begin position="130"/>
        <end position="166"/>
    </location>
</feature>
<evidence type="ECO:0000256" key="4">
    <source>
        <dbReference type="SAM" id="MobiDB-lite"/>
    </source>
</evidence>
<evidence type="ECO:0000256" key="2">
    <source>
        <dbReference type="ARBA" id="ARBA00022884"/>
    </source>
</evidence>
<reference evidence="6 7" key="1">
    <citation type="journal article" date="2023" name="Elife">
        <title>Identification of key yeast species and microbe-microbe interactions impacting larval growth of Drosophila in the wild.</title>
        <authorList>
            <person name="Mure A."/>
            <person name="Sugiura Y."/>
            <person name="Maeda R."/>
            <person name="Honda K."/>
            <person name="Sakurai N."/>
            <person name="Takahashi Y."/>
            <person name="Watada M."/>
            <person name="Katoh T."/>
            <person name="Gotoh A."/>
            <person name="Gotoh Y."/>
            <person name="Taniguchi I."/>
            <person name="Nakamura K."/>
            <person name="Hayashi T."/>
            <person name="Katayama T."/>
            <person name="Uemura T."/>
            <person name="Hattori Y."/>
        </authorList>
    </citation>
    <scope>NUCLEOTIDE SEQUENCE [LARGE SCALE GENOMIC DNA]</scope>
    <source>
        <strain evidence="6 7">KH-74</strain>
    </source>
</reference>
<dbReference type="InterPro" id="IPR033133">
    <property type="entry name" value="PUM-HD"/>
</dbReference>
<evidence type="ECO:0000256" key="3">
    <source>
        <dbReference type="PROSITE-ProRule" id="PRU00317"/>
    </source>
</evidence>
<feature type="repeat" description="Pumilio" evidence="3">
    <location>
        <begin position="167"/>
        <end position="202"/>
    </location>
</feature>
<feature type="compositionally biased region" description="Basic and acidic residues" evidence="4">
    <location>
        <begin position="60"/>
        <end position="91"/>
    </location>
</feature>
<evidence type="ECO:0000259" key="5">
    <source>
        <dbReference type="PROSITE" id="PS50303"/>
    </source>
</evidence>
<dbReference type="GO" id="GO:0005730">
    <property type="term" value="C:nucleolus"/>
    <property type="evidence" value="ECO:0007669"/>
    <property type="project" value="TreeGrafter"/>
</dbReference>
<gene>
    <name evidence="6" type="ORF">DAKH74_039260</name>
</gene>
<keyword evidence="7" id="KW-1185">Reference proteome</keyword>
<dbReference type="Proteomes" id="UP001377567">
    <property type="component" value="Unassembled WGS sequence"/>
</dbReference>
<dbReference type="PANTHER" id="PTHR13389">
    <property type="entry name" value="PUMILIO HOMOLOG 3"/>
    <property type="match status" value="1"/>
</dbReference>
<dbReference type="InterPro" id="IPR001313">
    <property type="entry name" value="Pumilio_RNA-bd_rpt"/>
</dbReference>
<dbReference type="SMART" id="SM00025">
    <property type="entry name" value="Pumilio"/>
    <property type="match status" value="6"/>
</dbReference>
<accession>A0AAV5S0B9</accession>
<feature type="compositionally biased region" description="Acidic residues" evidence="4">
    <location>
        <begin position="29"/>
        <end position="59"/>
    </location>
</feature>
<dbReference type="InterPro" id="IPR040059">
    <property type="entry name" value="PUM3"/>
</dbReference>
<dbReference type="SUPFAM" id="SSF48371">
    <property type="entry name" value="ARM repeat"/>
    <property type="match status" value="1"/>
</dbReference>
<feature type="domain" description="PUM-HD" evidence="5">
    <location>
        <begin position="101"/>
        <end position="458"/>
    </location>
</feature>
<dbReference type="PANTHER" id="PTHR13389:SF0">
    <property type="entry name" value="PUMILIO HOMOLOG 3"/>
    <property type="match status" value="1"/>
</dbReference>
<dbReference type="InterPro" id="IPR011989">
    <property type="entry name" value="ARM-like"/>
</dbReference>
<proteinExistence type="predicted"/>
<feature type="repeat" description="Pumilio" evidence="3">
    <location>
        <begin position="203"/>
        <end position="239"/>
    </location>
</feature>
<dbReference type="InterPro" id="IPR016024">
    <property type="entry name" value="ARM-type_fold"/>
</dbReference>
<organism evidence="6 7">
    <name type="scientific">Maudiozyma humilis</name>
    <name type="common">Sour dough yeast</name>
    <name type="synonym">Kazachstania humilis</name>
    <dbReference type="NCBI Taxonomy" id="51915"/>
    <lineage>
        <taxon>Eukaryota</taxon>
        <taxon>Fungi</taxon>
        <taxon>Dikarya</taxon>
        <taxon>Ascomycota</taxon>
        <taxon>Saccharomycotina</taxon>
        <taxon>Saccharomycetes</taxon>
        <taxon>Saccharomycetales</taxon>
        <taxon>Saccharomycetaceae</taxon>
        <taxon>Maudiozyma</taxon>
    </lineage>
</organism>
<dbReference type="GO" id="GO:0003729">
    <property type="term" value="F:mRNA binding"/>
    <property type="evidence" value="ECO:0007669"/>
    <property type="project" value="UniProtKB-ARBA"/>
</dbReference>
<dbReference type="GO" id="GO:0006417">
    <property type="term" value="P:regulation of translation"/>
    <property type="evidence" value="ECO:0007669"/>
    <property type="project" value="TreeGrafter"/>
</dbReference>
<evidence type="ECO:0000313" key="6">
    <source>
        <dbReference type="EMBL" id="GMM57310.1"/>
    </source>
</evidence>
<evidence type="ECO:0000256" key="1">
    <source>
        <dbReference type="ARBA" id="ARBA00022737"/>
    </source>
</evidence>
<protein>
    <submittedName>
        <fullName evidence="6">Puf6 protein</fullName>
    </submittedName>
</protein>
<comment type="caution">
    <text evidence="6">The sequence shown here is derived from an EMBL/GenBank/DDBJ whole genome shotgun (WGS) entry which is preliminary data.</text>
</comment>
<keyword evidence="1" id="KW-0677">Repeat</keyword>
<dbReference type="InterPro" id="IPR012959">
    <property type="entry name" value="CPL_dom"/>
</dbReference>
<evidence type="ECO:0000313" key="7">
    <source>
        <dbReference type="Proteomes" id="UP001377567"/>
    </source>
</evidence>
<dbReference type="PROSITE" id="PS50302">
    <property type="entry name" value="PUM"/>
    <property type="match status" value="3"/>
</dbReference>
<feature type="region of interest" description="Disordered" evidence="4">
    <location>
        <begin position="1"/>
        <end position="92"/>
    </location>
</feature>
<sequence length="631" mass="71964">MAPATKKNSKRSAAQDSKPAKKARISVESSEDELDQLSEASSSDDDLDEIISGDDEDEGDEKKENEDAEVKEGEGSSNHGEQRKLLKERKLQRSSGSEIQQIKNVWEKLRVKTPPLPKAIREKLCDEIWNLSKDNFSDLILKHDASRIVQTLIKYSSRERREEIVNALKGKYYVLATSSYGKYLLVKLLHYGTKNSRQVIINELHGNLRKLMRHREGAYVVEDLFVLYATNEQRQQMIREFWGSEYAVFRDEHSNLTIEEVCASSVEKRNIISRNLLGTITASVEKGSTGFQILHAAMREFVKIADAKQTTEMIDLLHEQFAELVHTPEGADVACTLLSKANAKERKLILRSLKDHAAKLITNEHGNMVFINILMCVDDTVLVYKTFGPAIKDVLGDFITDKYGRRPFIYILLGLSGRYFSPIIKKELERYYEMASKTSKKDPHARRMELMDKFSNIYLNTVGKEYDSILVNNIGTQFISEMLTSDEFYNQLDEKNVAKYQEILSSIAIYFKGDVTEENHPIHDAFSPRLLKSLISGGKWNNKEKKVEPFEHITELGVPFAAKFYDEIIDSTNLLVWINEPDSSFTIVALYETLNSADEGKQFVKDLKAVKKEITTEATNKGAQLLLKLMK</sequence>
<dbReference type="EMBL" id="BTGD01000011">
    <property type="protein sequence ID" value="GMM57310.1"/>
    <property type="molecule type" value="Genomic_DNA"/>
</dbReference>
<name>A0AAV5S0B9_MAUHU</name>